<gene>
    <name evidence="4" type="ORF">CAP_5112</name>
</gene>
<evidence type="ECO:0000313" key="4">
    <source>
        <dbReference type="EMBL" id="EYF03848.1"/>
    </source>
</evidence>
<dbReference type="Proteomes" id="UP000019678">
    <property type="component" value="Unassembled WGS sequence"/>
</dbReference>
<dbReference type="PROSITE" id="PS51257">
    <property type="entry name" value="PROKAR_LIPOPROTEIN"/>
    <property type="match status" value="1"/>
</dbReference>
<dbReference type="InterPro" id="IPR027268">
    <property type="entry name" value="Peptidase_M4/M1_CTD_sf"/>
</dbReference>
<feature type="compositionally biased region" description="Acidic residues" evidence="1">
    <location>
        <begin position="45"/>
        <end position="57"/>
    </location>
</feature>
<dbReference type="eggNOG" id="COG0308">
    <property type="taxonomic scope" value="Bacteria"/>
</dbReference>
<feature type="domain" description="Peptidase M1 membrane alanine aminopeptidase" evidence="3">
    <location>
        <begin position="339"/>
        <end position="482"/>
    </location>
</feature>
<dbReference type="AlphaFoldDB" id="A0A017T3M2"/>
<dbReference type="SUPFAM" id="SSF55486">
    <property type="entry name" value="Metalloproteases ('zincins'), catalytic domain"/>
    <property type="match status" value="1"/>
</dbReference>
<evidence type="ECO:0000256" key="2">
    <source>
        <dbReference type="SAM" id="SignalP"/>
    </source>
</evidence>
<dbReference type="Gene3D" id="1.10.390.10">
    <property type="entry name" value="Neutral Protease Domain 2"/>
    <property type="match status" value="1"/>
</dbReference>
<reference evidence="4 5" key="1">
    <citation type="submission" date="2013-05" db="EMBL/GenBank/DDBJ databases">
        <title>Genome assembly of Chondromyces apiculatus DSM 436.</title>
        <authorList>
            <person name="Sharma G."/>
            <person name="Khatri I."/>
            <person name="Kaur C."/>
            <person name="Mayilraj S."/>
            <person name="Subramanian S."/>
        </authorList>
    </citation>
    <scope>NUCLEOTIDE SEQUENCE [LARGE SCALE GENOMIC DNA]</scope>
    <source>
        <strain evidence="4 5">DSM 436</strain>
    </source>
</reference>
<dbReference type="InterPro" id="IPR014782">
    <property type="entry name" value="Peptidase_M1_dom"/>
</dbReference>
<dbReference type="EMBL" id="ASRX01000041">
    <property type="protein sequence ID" value="EYF03848.1"/>
    <property type="molecule type" value="Genomic_DNA"/>
</dbReference>
<evidence type="ECO:0000256" key="1">
    <source>
        <dbReference type="SAM" id="MobiDB-lite"/>
    </source>
</evidence>
<accession>A0A017T3M2</accession>
<evidence type="ECO:0000313" key="5">
    <source>
        <dbReference type="Proteomes" id="UP000019678"/>
    </source>
</evidence>
<name>A0A017T3M2_9BACT</name>
<organism evidence="4 5">
    <name type="scientific">Chondromyces apiculatus DSM 436</name>
    <dbReference type="NCBI Taxonomy" id="1192034"/>
    <lineage>
        <taxon>Bacteria</taxon>
        <taxon>Pseudomonadati</taxon>
        <taxon>Myxococcota</taxon>
        <taxon>Polyangia</taxon>
        <taxon>Polyangiales</taxon>
        <taxon>Polyangiaceae</taxon>
        <taxon>Chondromyces</taxon>
    </lineage>
</organism>
<feature type="region of interest" description="Disordered" evidence="1">
    <location>
        <begin position="43"/>
        <end position="65"/>
    </location>
</feature>
<sequence length="593" mass="63909">MGRCAAMLLCVGLGLAGCTSFWDSASSRGGACGAEGSPCVPGTGTDEDGGIAEEDDGGTSTSGTGAGVICQEAATTSVQRYELVFDVADGAATSCLWVDAAPEDGEGVSFDSALPVHGLTWNGEPVEACIEGDVLSVGGNAVQYREPARVCSSFTVPEHPEGSNVGFTRNKDKQGNWFTYLRGWVEQCHLLGPCNRHPSQLVELQLHVTHDPEDVVLCSGARTTDGSSTFCVVDDVRAPMYSGLFVAANPAWQRTSHALTSGSEVHFYEVPGTGVLSSIDLVRLDGFMSWITGLLGALPYGEELRVATAPMGWLGYEHPANIMLNERLRDFPPEYADMTMHTLMHEIVHQWAGNRTTLRDARDFAWKEAIADYLVYVYEDAHMPPGVAGATLRYWDRLATSTPLYPVPQDEPPVSLELAAAAAYGTGSMTLLLQLEDLLGREVVVDAVQRFLEEPGARGVADLKASLESTSGTHLDRYFEAWVHGVGSPDWPYMRAEIIEGAVGRALRIEQVTRSGKRYPCRVEAAVETDEGTEMVGGVFALDAPEGSIEIPLHVEGNVAAIKIDPRRRLVNLPFPPDEASLQSQDRGPVFLF</sequence>
<keyword evidence="2" id="KW-0732">Signal</keyword>
<evidence type="ECO:0000259" key="3">
    <source>
        <dbReference type="Pfam" id="PF01433"/>
    </source>
</evidence>
<comment type="caution">
    <text evidence="4">The sequence shown here is derived from an EMBL/GenBank/DDBJ whole genome shotgun (WGS) entry which is preliminary data.</text>
</comment>
<feature type="signal peptide" evidence="2">
    <location>
        <begin position="1"/>
        <end position="16"/>
    </location>
</feature>
<feature type="chain" id="PRO_5001496895" description="Peptidase M1 membrane alanine aminopeptidase domain-containing protein" evidence="2">
    <location>
        <begin position="17"/>
        <end position="593"/>
    </location>
</feature>
<proteinExistence type="predicted"/>
<dbReference type="GO" id="GO:0008237">
    <property type="term" value="F:metallopeptidase activity"/>
    <property type="evidence" value="ECO:0007669"/>
    <property type="project" value="InterPro"/>
</dbReference>
<dbReference type="GO" id="GO:0008270">
    <property type="term" value="F:zinc ion binding"/>
    <property type="evidence" value="ECO:0007669"/>
    <property type="project" value="InterPro"/>
</dbReference>
<dbReference type="STRING" id="1192034.CAP_5112"/>
<dbReference type="Pfam" id="PF01433">
    <property type="entry name" value="Peptidase_M1"/>
    <property type="match status" value="1"/>
</dbReference>
<protein>
    <recommendedName>
        <fullName evidence="3">Peptidase M1 membrane alanine aminopeptidase domain-containing protein</fullName>
    </recommendedName>
</protein>
<keyword evidence="5" id="KW-1185">Reference proteome</keyword>